<dbReference type="AlphaFoldDB" id="A0A8B8NPZ5"/>
<dbReference type="GeneID" id="115736868"/>
<dbReference type="SUPFAM" id="SSF51197">
    <property type="entry name" value="Clavaminate synthase-like"/>
    <property type="match status" value="1"/>
</dbReference>
<name>A0A8B8NPZ5_9MYRT</name>
<evidence type="ECO:0000256" key="1">
    <source>
        <dbReference type="ARBA" id="ARBA00008056"/>
    </source>
</evidence>
<comment type="similarity">
    <text evidence="1 5">Belongs to the iron/ascorbate-dependent oxidoreductase family.</text>
</comment>
<keyword evidence="2 5" id="KW-0479">Metal-binding</keyword>
<keyword evidence="4 5" id="KW-0408">Iron</keyword>
<proteinExistence type="inferred from homology"/>
<dbReference type="Pfam" id="PF03171">
    <property type="entry name" value="2OG-FeII_Oxy"/>
    <property type="match status" value="1"/>
</dbReference>
<dbReference type="Gene3D" id="2.60.120.330">
    <property type="entry name" value="B-lactam Antibiotic, Isopenicillin N Synthase, Chain"/>
    <property type="match status" value="1"/>
</dbReference>
<dbReference type="FunFam" id="2.60.120.330:FF:000001">
    <property type="entry name" value="Protein SRG1"/>
    <property type="match status" value="1"/>
</dbReference>
<feature type="domain" description="Fe2OG dioxygenase" evidence="6">
    <location>
        <begin position="208"/>
        <end position="308"/>
    </location>
</feature>
<gene>
    <name evidence="8" type="primary">LOC115736868</name>
</gene>
<dbReference type="InterPro" id="IPR005123">
    <property type="entry name" value="Oxoglu/Fe-dep_dioxygenase_dom"/>
</dbReference>
<evidence type="ECO:0000256" key="2">
    <source>
        <dbReference type="ARBA" id="ARBA00022723"/>
    </source>
</evidence>
<evidence type="ECO:0000256" key="5">
    <source>
        <dbReference type="RuleBase" id="RU003682"/>
    </source>
</evidence>
<accession>A0A8B8NPZ5</accession>
<evidence type="ECO:0000259" key="6">
    <source>
        <dbReference type="PROSITE" id="PS51471"/>
    </source>
</evidence>
<evidence type="ECO:0000313" key="8">
    <source>
        <dbReference type="RefSeq" id="XP_030524586.1"/>
    </source>
</evidence>
<dbReference type="RefSeq" id="XP_030524586.1">
    <property type="nucleotide sequence ID" value="XM_030668726.2"/>
</dbReference>
<dbReference type="GO" id="GO:0016491">
    <property type="term" value="F:oxidoreductase activity"/>
    <property type="evidence" value="ECO:0007669"/>
    <property type="project" value="UniProtKB-KW"/>
</dbReference>
<evidence type="ECO:0000313" key="7">
    <source>
        <dbReference type="Proteomes" id="UP000827889"/>
    </source>
</evidence>
<dbReference type="OrthoDB" id="288590at2759"/>
<keyword evidence="7" id="KW-1185">Reference proteome</keyword>
<dbReference type="Pfam" id="PF14226">
    <property type="entry name" value="DIOX_N"/>
    <property type="match status" value="1"/>
</dbReference>
<sequence length="359" mass="40310">METEVLHMSDLGGSLPVKNVQALASKGLKEVPPRYLRPASELGEVCESESLEIPVIDMIRLGEDHPHHREEIEKFHLACKEWGFLQLINHGISGEIIHQVKTDTEEFFKLPLKEKKNYEQLPNSIEGYGQAFVLSEDQKLDWNDMLFLFAQPASQRNLRFWPKNPASFRATLDGYSSQLVRISLFLLRAMAKNLGLSPDVFASMFEEGIQGIRLNYYPPCKQANEVLGLTPHSDASGLTLLTQVNDVDGLQIKKNGKWLPIKTVPEAFIVNVGNVIEIMSNGQYKSIEHRAVVNPEKERLSIAAFHSPNIEASIGPFPDLTGKSGALYKTTNHEDYMRLVVASKLDGKSLLDQFRLSDV</sequence>
<dbReference type="Proteomes" id="UP000827889">
    <property type="component" value="Chromosome 9"/>
</dbReference>
<organism evidence="7 8">
    <name type="scientific">Rhodamnia argentea</name>
    <dbReference type="NCBI Taxonomy" id="178133"/>
    <lineage>
        <taxon>Eukaryota</taxon>
        <taxon>Viridiplantae</taxon>
        <taxon>Streptophyta</taxon>
        <taxon>Embryophyta</taxon>
        <taxon>Tracheophyta</taxon>
        <taxon>Spermatophyta</taxon>
        <taxon>Magnoliopsida</taxon>
        <taxon>eudicotyledons</taxon>
        <taxon>Gunneridae</taxon>
        <taxon>Pentapetalae</taxon>
        <taxon>rosids</taxon>
        <taxon>malvids</taxon>
        <taxon>Myrtales</taxon>
        <taxon>Myrtaceae</taxon>
        <taxon>Myrtoideae</taxon>
        <taxon>Myrteae</taxon>
        <taxon>Australasian group</taxon>
        <taxon>Rhodamnia</taxon>
    </lineage>
</organism>
<evidence type="ECO:0000256" key="3">
    <source>
        <dbReference type="ARBA" id="ARBA00023002"/>
    </source>
</evidence>
<protein>
    <submittedName>
        <fullName evidence="8">S-norcoclaurine synthase 1-like</fullName>
    </submittedName>
</protein>
<evidence type="ECO:0000256" key="4">
    <source>
        <dbReference type="ARBA" id="ARBA00023004"/>
    </source>
</evidence>
<dbReference type="InterPro" id="IPR026992">
    <property type="entry name" value="DIOX_N"/>
</dbReference>
<dbReference type="InterPro" id="IPR044861">
    <property type="entry name" value="IPNS-like_FE2OG_OXY"/>
</dbReference>
<dbReference type="KEGG" id="rarg:115736868"/>
<dbReference type="PROSITE" id="PS51471">
    <property type="entry name" value="FE2OG_OXY"/>
    <property type="match status" value="1"/>
</dbReference>
<dbReference type="PANTHER" id="PTHR47991">
    <property type="entry name" value="OXOGLUTARATE/IRON-DEPENDENT DIOXYGENASE"/>
    <property type="match status" value="1"/>
</dbReference>
<dbReference type="InterPro" id="IPR050295">
    <property type="entry name" value="Plant_2OG-oxidoreductases"/>
</dbReference>
<dbReference type="GO" id="GO:0046872">
    <property type="term" value="F:metal ion binding"/>
    <property type="evidence" value="ECO:0007669"/>
    <property type="project" value="UniProtKB-KW"/>
</dbReference>
<reference evidence="8" key="1">
    <citation type="submission" date="2025-08" db="UniProtKB">
        <authorList>
            <consortium name="RefSeq"/>
        </authorList>
    </citation>
    <scope>IDENTIFICATION</scope>
    <source>
        <tissue evidence="8">Leaf</tissue>
    </source>
</reference>
<keyword evidence="3 5" id="KW-0560">Oxidoreductase</keyword>
<dbReference type="InterPro" id="IPR027443">
    <property type="entry name" value="IPNS-like_sf"/>
</dbReference>